<evidence type="ECO:0000313" key="2">
    <source>
        <dbReference type="Proteomes" id="UP000027138"/>
    </source>
</evidence>
<dbReference type="PANTHER" id="PTHR35834">
    <property type="entry name" value="ARMADILLO-TYPE FOLD PROTEIN-RELATED"/>
    <property type="match status" value="1"/>
</dbReference>
<dbReference type="InterPro" id="IPR011989">
    <property type="entry name" value="ARM-like"/>
</dbReference>
<dbReference type="OrthoDB" id="779821at2759"/>
<keyword evidence="2" id="KW-1185">Reference proteome</keyword>
<dbReference type="SUPFAM" id="SSF48371">
    <property type="entry name" value="ARM repeat"/>
    <property type="match status" value="1"/>
</dbReference>
<dbReference type="Gene3D" id="1.25.10.10">
    <property type="entry name" value="Leucine-rich Repeat Variant"/>
    <property type="match status" value="1"/>
</dbReference>
<accession>A0A067K215</accession>
<organism evidence="1 2">
    <name type="scientific">Jatropha curcas</name>
    <name type="common">Barbados nut</name>
    <dbReference type="NCBI Taxonomy" id="180498"/>
    <lineage>
        <taxon>Eukaryota</taxon>
        <taxon>Viridiplantae</taxon>
        <taxon>Streptophyta</taxon>
        <taxon>Embryophyta</taxon>
        <taxon>Tracheophyta</taxon>
        <taxon>Spermatophyta</taxon>
        <taxon>Magnoliopsida</taxon>
        <taxon>eudicotyledons</taxon>
        <taxon>Gunneridae</taxon>
        <taxon>Pentapetalae</taxon>
        <taxon>rosids</taxon>
        <taxon>fabids</taxon>
        <taxon>Malpighiales</taxon>
        <taxon>Euphorbiaceae</taxon>
        <taxon>Crotonoideae</taxon>
        <taxon>Jatropheae</taxon>
        <taxon>Jatropha</taxon>
    </lineage>
</organism>
<dbReference type="AlphaFoldDB" id="A0A067K215"/>
<dbReference type="EMBL" id="KK914699">
    <property type="protein sequence ID" value="KDP30231.1"/>
    <property type="molecule type" value="Genomic_DNA"/>
</dbReference>
<gene>
    <name evidence="1" type="ORF">JCGZ_17013</name>
</gene>
<proteinExistence type="predicted"/>
<dbReference type="InterPro" id="IPR016024">
    <property type="entry name" value="ARM-type_fold"/>
</dbReference>
<sequence length="393" mass="44336">MENPSSKEEISRVLKVLEALKQASHDLQLHPTPKSTDSNSPAIKALLELETESDTILSKDPNLSTLSQHLTSLRTLIESLQESRGYSFRNFLNRRVSTHSISRVAGSIESEIQAWIDRESIESLTAALKEPGKNENEEVLVSLLTQFENRVSQGFNRELQDLVLKSKILYILENIICDPNNNNWSKRIKEQCGFVVAALIRFNKDVFVGQVLMGPLIHALVSMASWKSIRVLCSLIKLIKSPLVDEIESNGEIPKIICFLDYKDLQIRVLAMECILEIGYFGRKEAIEAMLKEGLIKKLVELQRLDLGSDLIDISNFDEEKESEKIKEKKVLERFPFAGCVAKFAVQLEVGEGLRQREKRAFKQEILERVKEASVSDAEAATIVAEVLWGSSP</sequence>
<name>A0A067K215_JATCU</name>
<protein>
    <submittedName>
        <fullName evidence="1">Uncharacterized protein</fullName>
    </submittedName>
</protein>
<evidence type="ECO:0000313" key="1">
    <source>
        <dbReference type="EMBL" id="KDP30231.1"/>
    </source>
</evidence>
<dbReference type="Proteomes" id="UP000027138">
    <property type="component" value="Unassembled WGS sequence"/>
</dbReference>
<dbReference type="PANTHER" id="PTHR35834:SF2">
    <property type="entry name" value="ATAXIN-10 DOMAIN-CONTAINING PROTEIN"/>
    <property type="match status" value="1"/>
</dbReference>
<reference evidence="1 2" key="1">
    <citation type="journal article" date="2014" name="PLoS ONE">
        <title>Global Analysis of Gene Expression Profiles in Physic Nut (Jatropha curcas L.) Seedlings Exposed to Salt Stress.</title>
        <authorList>
            <person name="Zhang L."/>
            <person name="Zhang C."/>
            <person name="Wu P."/>
            <person name="Chen Y."/>
            <person name="Li M."/>
            <person name="Jiang H."/>
            <person name="Wu G."/>
        </authorList>
    </citation>
    <scope>NUCLEOTIDE SEQUENCE [LARGE SCALE GENOMIC DNA]</scope>
    <source>
        <strain evidence="2">cv. GZQX0401</strain>
        <tissue evidence="1">Young leaves</tissue>
    </source>
</reference>
<dbReference type="KEGG" id="jcu:105641270"/>